<dbReference type="PANTHER" id="PTHR18866">
    <property type="entry name" value="CARBOXYLASE:PYRUVATE/ACETYL-COA/PROPIONYL-COA CARBOXYLASE"/>
    <property type="match status" value="1"/>
</dbReference>
<proteinExistence type="predicted"/>
<dbReference type="PROSITE" id="PS00866">
    <property type="entry name" value="CPSASE_1"/>
    <property type="match status" value="1"/>
</dbReference>
<dbReference type="InterPro" id="IPR005479">
    <property type="entry name" value="CPAse_ATP-bd"/>
</dbReference>
<dbReference type="InterPro" id="IPR050856">
    <property type="entry name" value="Biotin_carboxylase_complex"/>
</dbReference>
<dbReference type="GO" id="GO:2001295">
    <property type="term" value="P:malonyl-CoA biosynthetic process"/>
    <property type="evidence" value="ECO:0007669"/>
    <property type="project" value="UniProtKB-UniPathway"/>
</dbReference>
<evidence type="ECO:0000313" key="10">
    <source>
        <dbReference type="EMBL" id="KPJ74297.1"/>
    </source>
</evidence>
<dbReference type="Pfam" id="PF00289">
    <property type="entry name" value="Biotin_carb_N"/>
    <property type="match status" value="1"/>
</dbReference>
<protein>
    <submittedName>
        <fullName evidence="10">Uncharacterized protein</fullName>
    </submittedName>
</protein>
<dbReference type="PROSITE" id="PS50979">
    <property type="entry name" value="BC"/>
    <property type="match status" value="1"/>
</dbReference>
<dbReference type="Gene3D" id="3.30.470.20">
    <property type="entry name" value="ATP-grasp fold, B domain"/>
    <property type="match status" value="1"/>
</dbReference>
<dbReference type="PATRIC" id="fig|1703772.3.peg.312"/>
<dbReference type="InterPro" id="IPR005481">
    <property type="entry name" value="BC-like_N"/>
</dbReference>
<dbReference type="GO" id="GO:0005524">
    <property type="term" value="F:ATP binding"/>
    <property type="evidence" value="ECO:0007669"/>
    <property type="project" value="UniProtKB-UniRule"/>
</dbReference>
<dbReference type="Pfam" id="PF02785">
    <property type="entry name" value="Biotin_carb_C"/>
    <property type="match status" value="1"/>
</dbReference>
<dbReference type="PROSITE" id="PS00867">
    <property type="entry name" value="CPSASE_2"/>
    <property type="match status" value="1"/>
</dbReference>
<evidence type="ECO:0000256" key="5">
    <source>
        <dbReference type="ARBA" id="ARBA00022842"/>
    </source>
</evidence>
<organism evidence="10 11">
    <name type="scientific">candidate division TA06 bacterium DG_78</name>
    <dbReference type="NCBI Taxonomy" id="1703772"/>
    <lineage>
        <taxon>Bacteria</taxon>
        <taxon>Bacteria division TA06</taxon>
    </lineage>
</organism>
<evidence type="ECO:0000256" key="4">
    <source>
        <dbReference type="ARBA" id="ARBA00022840"/>
    </source>
</evidence>
<evidence type="ECO:0000259" key="8">
    <source>
        <dbReference type="PROSITE" id="PS50975"/>
    </source>
</evidence>
<dbReference type="EMBL" id="LJNI01000008">
    <property type="protein sequence ID" value="KPJ74297.1"/>
    <property type="molecule type" value="Genomic_DNA"/>
</dbReference>
<feature type="domain" description="Biotin carboxylation" evidence="9">
    <location>
        <begin position="1"/>
        <end position="446"/>
    </location>
</feature>
<dbReference type="InterPro" id="IPR005482">
    <property type="entry name" value="Biotin_COase_C"/>
</dbReference>
<evidence type="ECO:0000259" key="9">
    <source>
        <dbReference type="PROSITE" id="PS50979"/>
    </source>
</evidence>
<dbReference type="SUPFAM" id="SSF52440">
    <property type="entry name" value="PreATP-grasp domain"/>
    <property type="match status" value="1"/>
</dbReference>
<evidence type="ECO:0000256" key="6">
    <source>
        <dbReference type="ARBA" id="ARBA00023267"/>
    </source>
</evidence>
<name>A0A0S7YJ44_UNCT6</name>
<dbReference type="InterPro" id="IPR011761">
    <property type="entry name" value="ATP-grasp"/>
</dbReference>
<gene>
    <name evidence="10" type="ORF">AMJ52_01035</name>
</gene>
<dbReference type="FunFam" id="3.30.1490.20:FF:000018">
    <property type="entry name" value="Biotin carboxylase"/>
    <property type="match status" value="1"/>
</dbReference>
<dbReference type="Pfam" id="PF02786">
    <property type="entry name" value="CPSase_L_D2"/>
    <property type="match status" value="1"/>
</dbReference>
<evidence type="ECO:0000256" key="7">
    <source>
        <dbReference type="PROSITE-ProRule" id="PRU00409"/>
    </source>
</evidence>
<accession>A0A0S7YJ44</accession>
<keyword evidence="1" id="KW-0436">Ligase</keyword>
<dbReference type="SUPFAM" id="SSF56059">
    <property type="entry name" value="Glutathione synthetase ATP-binding domain-like"/>
    <property type="match status" value="1"/>
</dbReference>
<dbReference type="NCBIfam" id="NF006367">
    <property type="entry name" value="PRK08591.1"/>
    <property type="match status" value="1"/>
</dbReference>
<dbReference type="UniPathway" id="UPA00655">
    <property type="reaction ID" value="UER00711"/>
</dbReference>
<evidence type="ECO:0000256" key="3">
    <source>
        <dbReference type="ARBA" id="ARBA00022741"/>
    </source>
</evidence>
<keyword evidence="4 7" id="KW-0067">ATP-binding</keyword>
<dbReference type="InterPro" id="IPR011054">
    <property type="entry name" value="Rudment_hybrid_motif"/>
</dbReference>
<evidence type="ECO:0000256" key="1">
    <source>
        <dbReference type="ARBA" id="ARBA00022598"/>
    </source>
</evidence>
<dbReference type="FunFam" id="3.40.50.20:FF:000010">
    <property type="entry name" value="Propionyl-CoA carboxylase subunit alpha"/>
    <property type="match status" value="1"/>
</dbReference>
<keyword evidence="6" id="KW-0092">Biotin</keyword>
<keyword evidence="2" id="KW-0479">Metal-binding</keyword>
<keyword evidence="3 7" id="KW-0547">Nucleotide-binding</keyword>
<dbReference type="NCBIfam" id="TIGR00514">
    <property type="entry name" value="accC"/>
    <property type="match status" value="1"/>
</dbReference>
<dbReference type="FunFam" id="3.30.470.20:FF:000028">
    <property type="entry name" value="Methylcrotonoyl-CoA carboxylase subunit alpha, mitochondrial"/>
    <property type="match status" value="1"/>
</dbReference>
<dbReference type="SUPFAM" id="SSF51246">
    <property type="entry name" value="Rudiment single hybrid motif"/>
    <property type="match status" value="1"/>
</dbReference>
<sequence length="502" mass="55702">MFKKILVANRGEIAVRVLRACREMGIPTVTIYSDADKTALHTRYADEIYHVGPAPATESYLRIEKIIEIAKKSNAEAIHPGYGFLAENTEFAKACETNNIVFIGPNSKAIELLGDKIASKKTMTKAGIPVIPGSEGAIEKDKEAMKIAEEIGFPVLIKAAGGGGGKGMRVVKKKEELVGSMKQAIGEASSAFGNPTIFIEKFLEAPRHIEFQILADNHGNVVHLCERECSIQRRHQKMIEEAPSAIMTDELRKKMGEAAVKAVKASKYTNAGTVEFMVDKNKNFYFLEMNTRLQVEHPVTELITGIDIVKEQVHIASGEKLSLNQEVVKINGAAIECRLSAEDPENDFAPSTGRITELIEPGGPGVRVESGVCEGFEVPIYYDPLIAKLLVWAPTRQKAITRMKRALSETVIRGIKTSIPFHLIVMGHERFIAGDYDTTFIDKVLGKIQYKKQHYEVAAIAVAIGKILREQYVTTAQTKKQTRISQWKLAARPVRYKRWHSE</sequence>
<dbReference type="GO" id="GO:0046872">
    <property type="term" value="F:metal ion binding"/>
    <property type="evidence" value="ECO:0007669"/>
    <property type="project" value="UniProtKB-KW"/>
</dbReference>
<dbReference type="InterPro" id="IPR004549">
    <property type="entry name" value="Acetyl_CoA_COase_biotin_COase"/>
</dbReference>
<dbReference type="Proteomes" id="UP000051012">
    <property type="component" value="Unassembled WGS sequence"/>
</dbReference>
<dbReference type="GO" id="GO:0016874">
    <property type="term" value="F:ligase activity"/>
    <property type="evidence" value="ECO:0007669"/>
    <property type="project" value="UniProtKB-KW"/>
</dbReference>
<reference evidence="10 11" key="1">
    <citation type="journal article" date="2015" name="Microbiome">
        <title>Genomic resolution of linkages in carbon, nitrogen, and sulfur cycling among widespread estuary sediment bacteria.</title>
        <authorList>
            <person name="Baker B.J."/>
            <person name="Lazar C.S."/>
            <person name="Teske A.P."/>
            <person name="Dick G.J."/>
        </authorList>
    </citation>
    <scope>NUCLEOTIDE SEQUENCE [LARGE SCALE GENOMIC DNA]</scope>
    <source>
        <strain evidence="10">DG_78</strain>
    </source>
</reference>
<comment type="caution">
    <text evidence="10">The sequence shown here is derived from an EMBL/GenBank/DDBJ whole genome shotgun (WGS) entry which is preliminary data.</text>
</comment>
<dbReference type="PROSITE" id="PS50975">
    <property type="entry name" value="ATP_GRASP"/>
    <property type="match status" value="1"/>
</dbReference>
<dbReference type="InterPro" id="IPR016185">
    <property type="entry name" value="PreATP-grasp_dom_sf"/>
</dbReference>
<dbReference type="InterPro" id="IPR011764">
    <property type="entry name" value="Biotin_carboxylation_dom"/>
</dbReference>
<keyword evidence="5" id="KW-0460">Magnesium</keyword>
<dbReference type="PANTHER" id="PTHR18866:SF33">
    <property type="entry name" value="METHYLCROTONOYL-COA CARBOXYLASE SUBUNIT ALPHA, MITOCHONDRIAL-RELATED"/>
    <property type="match status" value="1"/>
</dbReference>
<evidence type="ECO:0000313" key="11">
    <source>
        <dbReference type="Proteomes" id="UP000051012"/>
    </source>
</evidence>
<feature type="domain" description="ATP-grasp" evidence="8">
    <location>
        <begin position="120"/>
        <end position="317"/>
    </location>
</feature>
<dbReference type="AlphaFoldDB" id="A0A0S7YJ44"/>
<dbReference type="SMART" id="SM00878">
    <property type="entry name" value="Biotin_carb_C"/>
    <property type="match status" value="1"/>
</dbReference>
<evidence type="ECO:0000256" key="2">
    <source>
        <dbReference type="ARBA" id="ARBA00022723"/>
    </source>
</evidence>